<keyword evidence="4" id="KW-1185">Reference proteome</keyword>
<comment type="caution">
    <text evidence="3">The sequence shown here is derived from an EMBL/GenBank/DDBJ whole genome shotgun (WGS) entry which is preliminary data.</text>
</comment>
<dbReference type="Proteomes" id="UP001239994">
    <property type="component" value="Unassembled WGS sequence"/>
</dbReference>
<evidence type="ECO:0000313" key="4">
    <source>
        <dbReference type="Proteomes" id="UP001239994"/>
    </source>
</evidence>
<feature type="compositionally biased region" description="Basic and acidic residues" evidence="2">
    <location>
        <begin position="343"/>
        <end position="364"/>
    </location>
</feature>
<protein>
    <submittedName>
        <fullName evidence="3">Uncharacterized protein</fullName>
    </submittedName>
</protein>
<feature type="non-terminal residue" evidence="3">
    <location>
        <position position="428"/>
    </location>
</feature>
<feature type="region of interest" description="Disordered" evidence="2">
    <location>
        <begin position="343"/>
        <end position="428"/>
    </location>
</feature>
<proteinExistence type="predicted"/>
<reference evidence="3" key="1">
    <citation type="submission" date="2023-03" db="EMBL/GenBank/DDBJ databases">
        <title>Electrophorus voltai genome.</title>
        <authorList>
            <person name="Bian C."/>
        </authorList>
    </citation>
    <scope>NUCLEOTIDE SEQUENCE</scope>
    <source>
        <strain evidence="3">CB-2022</strain>
        <tissue evidence="3">Muscle</tissue>
    </source>
</reference>
<name>A0AAD8ZNK6_9TELE</name>
<dbReference type="EMBL" id="JAROKS010000007">
    <property type="protein sequence ID" value="KAK1802402.1"/>
    <property type="molecule type" value="Genomic_DNA"/>
</dbReference>
<gene>
    <name evidence="3" type="ORF">P4O66_022062</name>
</gene>
<dbReference type="AlphaFoldDB" id="A0AAD8ZNK6"/>
<sequence length="428" mass="47176">PGPVGNISRGSVEAPCPSVKEERKSFLRSSTTPVSAKMGDADAEVFIQGMQGYQWTESDLEFVHQARQRQRVQQLQHELGEVQKTLKDETQRLELAKASRDKLQRELSETPSCKLLFQLCQDLLSQSQPAPELHAPGDGAPGDGAPSRSVLEDRKLLSQLQLADVQQAVYREVAEVARLQRELAKAQELRAKEEQAMKEMDNCQRRITTVKENIKALKLALTELKSQLSEKEKASKAVPLQEKACRAHRTVKAQATSDGPKAQKEKKPKEKTQKEMKASEGKLLICPDGMKEAKKQNLQPAETEVIARSLIFTEASLAARGLEKAPKAPKMSKSPAVAAILKAPKEKAMKDEASKEKIPKDITPIKESPTVPRGSGNSHTAAKPLKALLSPKASEGDARPLRRSKRIAMQNQSLCAAEPQKTACSRRR</sequence>
<evidence type="ECO:0000256" key="1">
    <source>
        <dbReference type="SAM" id="Coils"/>
    </source>
</evidence>
<feature type="coiled-coil region" evidence="1">
    <location>
        <begin position="65"/>
        <end position="106"/>
    </location>
</feature>
<feature type="coiled-coil region" evidence="1">
    <location>
        <begin position="169"/>
        <end position="234"/>
    </location>
</feature>
<organism evidence="3 4">
    <name type="scientific">Electrophorus voltai</name>
    <dbReference type="NCBI Taxonomy" id="2609070"/>
    <lineage>
        <taxon>Eukaryota</taxon>
        <taxon>Metazoa</taxon>
        <taxon>Chordata</taxon>
        <taxon>Craniata</taxon>
        <taxon>Vertebrata</taxon>
        <taxon>Euteleostomi</taxon>
        <taxon>Actinopterygii</taxon>
        <taxon>Neopterygii</taxon>
        <taxon>Teleostei</taxon>
        <taxon>Ostariophysi</taxon>
        <taxon>Gymnotiformes</taxon>
        <taxon>Gymnotoidei</taxon>
        <taxon>Gymnotidae</taxon>
        <taxon>Electrophorus</taxon>
    </lineage>
</organism>
<evidence type="ECO:0000313" key="3">
    <source>
        <dbReference type="EMBL" id="KAK1802402.1"/>
    </source>
</evidence>
<feature type="region of interest" description="Disordered" evidence="2">
    <location>
        <begin position="128"/>
        <end position="148"/>
    </location>
</feature>
<feature type="region of interest" description="Disordered" evidence="2">
    <location>
        <begin position="1"/>
        <end position="34"/>
    </location>
</feature>
<feature type="compositionally biased region" description="Basic and acidic residues" evidence="2">
    <location>
        <begin position="261"/>
        <end position="279"/>
    </location>
</feature>
<accession>A0AAD8ZNK6</accession>
<evidence type="ECO:0000256" key="2">
    <source>
        <dbReference type="SAM" id="MobiDB-lite"/>
    </source>
</evidence>
<keyword evidence="1" id="KW-0175">Coiled coil</keyword>
<feature type="region of interest" description="Disordered" evidence="2">
    <location>
        <begin position="239"/>
        <end position="279"/>
    </location>
</feature>